<feature type="chain" id="PRO_5046541956" description="Lipoprotein" evidence="1">
    <location>
        <begin position="32"/>
        <end position="275"/>
    </location>
</feature>
<keyword evidence="3" id="KW-1185">Reference proteome</keyword>
<comment type="caution">
    <text evidence="2">The sequence shown here is derived from an EMBL/GenBank/DDBJ whole genome shotgun (WGS) entry which is preliminary data.</text>
</comment>
<dbReference type="PROSITE" id="PS51257">
    <property type="entry name" value="PROKAR_LIPOPROTEIN"/>
    <property type="match status" value="1"/>
</dbReference>
<keyword evidence="1" id="KW-0732">Signal</keyword>
<gene>
    <name evidence="2" type="ORF">H4W30_000533</name>
</gene>
<organism evidence="2 3">
    <name type="scientific">Amycolatopsis roodepoortensis</name>
    <dbReference type="NCBI Taxonomy" id="700274"/>
    <lineage>
        <taxon>Bacteria</taxon>
        <taxon>Bacillati</taxon>
        <taxon>Actinomycetota</taxon>
        <taxon>Actinomycetes</taxon>
        <taxon>Pseudonocardiales</taxon>
        <taxon>Pseudonocardiaceae</taxon>
        <taxon>Amycolatopsis</taxon>
    </lineage>
</organism>
<dbReference type="RefSeq" id="WP_192741307.1">
    <property type="nucleotide sequence ID" value="NZ_JADBEJ010000001.1"/>
</dbReference>
<feature type="signal peptide" evidence="1">
    <location>
        <begin position="1"/>
        <end position="31"/>
    </location>
</feature>
<evidence type="ECO:0000313" key="3">
    <source>
        <dbReference type="Proteomes" id="UP000656548"/>
    </source>
</evidence>
<evidence type="ECO:0000313" key="2">
    <source>
        <dbReference type="EMBL" id="MBE1573504.1"/>
    </source>
</evidence>
<dbReference type="Proteomes" id="UP000656548">
    <property type="component" value="Unassembled WGS sequence"/>
</dbReference>
<name>A0ABR9KYQ7_9PSEU</name>
<sequence>MNTTGRRRGIIGPVRALNRLLLVLCSGLVVAGCGPDGPDVSQADTLRSYQPRFEEVRRKLAQTKSLLPAAKIGSASCAVPTPLDPKFTYTTEYDVRTGQSANNVEIISERALTDPDTRVKYMDAFEYGPTQLTEALRWTGPHGPLGDGRIELLPPAASWDEEDDRKLRAKLDVGLGTRYALVLRTIEYTPPQRIDEPTRQEFHSRIVVDAFIVDLRQPALLCSFTADAKYSDLAVMYNSRTSWAAEMYEDMSESLGYQIVRQLETLTGGTAGKPK</sequence>
<evidence type="ECO:0000256" key="1">
    <source>
        <dbReference type="SAM" id="SignalP"/>
    </source>
</evidence>
<dbReference type="EMBL" id="JADBEJ010000001">
    <property type="protein sequence ID" value="MBE1573504.1"/>
    <property type="molecule type" value="Genomic_DNA"/>
</dbReference>
<accession>A0ABR9KYQ7</accession>
<protein>
    <recommendedName>
        <fullName evidence="4">Lipoprotein</fullName>
    </recommendedName>
</protein>
<reference evidence="2 3" key="1">
    <citation type="submission" date="2020-10" db="EMBL/GenBank/DDBJ databases">
        <title>Sequencing the genomes of 1000 actinobacteria strains.</title>
        <authorList>
            <person name="Klenk H.-P."/>
        </authorList>
    </citation>
    <scope>NUCLEOTIDE SEQUENCE [LARGE SCALE GENOMIC DNA]</scope>
    <source>
        <strain evidence="2 3">DSM 46661</strain>
    </source>
</reference>
<evidence type="ECO:0008006" key="4">
    <source>
        <dbReference type="Google" id="ProtNLM"/>
    </source>
</evidence>
<proteinExistence type="predicted"/>